<sequence>MRQRRTPLRTFAWLAIMAAMLMAVAPVVSRLAQAAAVASPIVSELCHHGETAVAAIAEAATPTAHAWGDAPIGSDHTRQHDACDYCALAARMLPVLLAVWLPLAAPAPPVFASPDTLPIDTGRFRYAHAPRGPPASA</sequence>
<dbReference type="Proteomes" id="UP000077659">
    <property type="component" value="Unassembled WGS sequence"/>
</dbReference>
<evidence type="ECO:0008006" key="3">
    <source>
        <dbReference type="Google" id="ProtNLM"/>
    </source>
</evidence>
<evidence type="ECO:0000313" key="1">
    <source>
        <dbReference type="EMBL" id="OAG66166.1"/>
    </source>
</evidence>
<dbReference type="Pfam" id="PF11162">
    <property type="entry name" value="DUF2946"/>
    <property type="match status" value="1"/>
</dbReference>
<proteinExistence type="predicted"/>
<comment type="caution">
    <text evidence="1">The sequence shown here is derived from an EMBL/GenBank/DDBJ whole genome shotgun (WGS) entry which is preliminary data.</text>
</comment>
<reference evidence="1 2" key="1">
    <citation type="submission" date="2016-05" db="EMBL/GenBank/DDBJ databases">
        <title>Pathogenic, phenotypic and molecular characterisation of Xanthomonas nasturtii sp. nov. and Xanthomonas floridensis sp. nov., new species of Xanthomonas associated with watercress production in Florida.</title>
        <authorList>
            <person name="Vicente J.G."/>
            <person name="Rothwell S."/>
            <person name="Holub E.B."/>
            <person name="Studholme D.J."/>
        </authorList>
    </citation>
    <scope>NUCLEOTIDE SEQUENCE [LARGE SCALE GENOMIC DNA]</scope>
    <source>
        <strain evidence="1 2">WHRI 8848</strain>
    </source>
</reference>
<name>A0A1A9M8D9_9XANT</name>
<dbReference type="EMBL" id="LXNG01000034">
    <property type="protein sequence ID" value="OAG66166.1"/>
    <property type="molecule type" value="Genomic_DNA"/>
</dbReference>
<dbReference type="AlphaFoldDB" id="A0A1A9M8D9"/>
<organism evidence="1 2">
    <name type="scientific">Xanthomonas floridensis</name>
    <dbReference type="NCBI Taxonomy" id="1843580"/>
    <lineage>
        <taxon>Bacteria</taxon>
        <taxon>Pseudomonadati</taxon>
        <taxon>Pseudomonadota</taxon>
        <taxon>Gammaproteobacteria</taxon>
        <taxon>Lysobacterales</taxon>
        <taxon>Lysobacteraceae</taxon>
        <taxon>Xanthomonas</taxon>
    </lineage>
</organism>
<accession>A0A1A9M8D9</accession>
<protein>
    <recommendedName>
        <fullName evidence="3">DUF2946 domain-containing protein</fullName>
    </recommendedName>
</protein>
<dbReference type="PROSITE" id="PS51318">
    <property type="entry name" value="TAT"/>
    <property type="match status" value="1"/>
</dbReference>
<dbReference type="InterPro" id="IPR021333">
    <property type="entry name" value="DUF2946"/>
</dbReference>
<gene>
    <name evidence="1" type="ORF">A7D17_04340</name>
</gene>
<dbReference type="InterPro" id="IPR006311">
    <property type="entry name" value="TAT_signal"/>
</dbReference>
<evidence type="ECO:0000313" key="2">
    <source>
        <dbReference type="Proteomes" id="UP000077659"/>
    </source>
</evidence>